<keyword evidence="5 11" id="KW-0479">Metal-binding</keyword>
<feature type="binding site" evidence="11">
    <location>
        <position position="157"/>
    </location>
    <ligand>
        <name>CTP</name>
        <dbReference type="ChEBI" id="CHEBI:37563"/>
    </ligand>
</feature>
<evidence type="ECO:0000256" key="7">
    <source>
        <dbReference type="ARBA" id="ARBA00022800"/>
    </source>
</evidence>
<keyword evidence="16" id="KW-1185">Reference proteome</keyword>
<feature type="domain" description="tRNA nucleotidyltransferase/poly(A) polymerase RNA and SrmB- binding" evidence="13">
    <location>
        <begin position="169"/>
        <end position="228"/>
    </location>
</feature>
<dbReference type="PANTHER" id="PTHR46173">
    <property type="entry name" value="CCA TRNA NUCLEOTIDYLTRANSFERASE 1, MITOCHONDRIAL"/>
    <property type="match status" value="1"/>
</dbReference>
<keyword evidence="6 11" id="KW-0547">Nucleotide-binding</keyword>
<feature type="binding site" evidence="11">
    <location>
        <position position="111"/>
    </location>
    <ligand>
        <name>ATP</name>
        <dbReference type="ChEBI" id="CHEBI:30616"/>
    </ligand>
</feature>
<feature type="binding site" evidence="11">
    <location>
        <position position="40"/>
    </location>
    <ligand>
        <name>Mg(2+)</name>
        <dbReference type="ChEBI" id="CHEBI:18420"/>
    </ligand>
</feature>
<protein>
    <recommendedName>
        <fullName evidence="11">CCA-adding enzyme</fullName>
        <ecNumber evidence="11">2.7.7.72</ecNumber>
    </recommendedName>
    <alternativeName>
        <fullName evidence="11">CCA tRNA nucleotidyltransferase</fullName>
    </alternativeName>
    <alternativeName>
        <fullName evidence="11">tRNA CCA-pyrophosphorylase</fullName>
    </alternativeName>
    <alternativeName>
        <fullName evidence="11">tRNA adenylyl-/cytidylyl- transferase</fullName>
    </alternativeName>
    <alternativeName>
        <fullName evidence="11">tRNA nucleotidyltransferase</fullName>
    </alternativeName>
    <alternativeName>
        <fullName evidence="11">tRNA-NT</fullName>
    </alternativeName>
</protein>
<feature type="binding site" evidence="11">
    <location>
        <position position="163"/>
    </location>
    <ligand>
        <name>ATP</name>
        <dbReference type="ChEBI" id="CHEBI:30616"/>
    </ligand>
</feature>
<evidence type="ECO:0000256" key="3">
    <source>
        <dbReference type="ARBA" id="ARBA00022694"/>
    </source>
</evidence>
<dbReference type="NCBIfam" id="NF009814">
    <property type="entry name" value="PRK13299.1"/>
    <property type="match status" value="1"/>
</dbReference>
<dbReference type="PANTHER" id="PTHR46173:SF1">
    <property type="entry name" value="CCA TRNA NUCLEOTIDYLTRANSFERASE 1, MITOCHONDRIAL"/>
    <property type="match status" value="1"/>
</dbReference>
<dbReference type="Pfam" id="PF12627">
    <property type="entry name" value="PolyA_pol_RNAbd"/>
    <property type="match status" value="1"/>
</dbReference>
<dbReference type="CDD" id="cd05398">
    <property type="entry name" value="NT_ClassII-CCAase"/>
    <property type="match status" value="1"/>
</dbReference>
<dbReference type="Gene3D" id="1.10.246.80">
    <property type="match status" value="1"/>
</dbReference>
<feature type="binding site" evidence="11">
    <location>
        <position position="154"/>
    </location>
    <ligand>
        <name>CTP</name>
        <dbReference type="ChEBI" id="CHEBI:37563"/>
    </ligand>
</feature>
<name>A0A0V8JEQ2_9BACL</name>
<dbReference type="EC" id="2.7.7.72" evidence="11"/>
<dbReference type="Proteomes" id="UP000054099">
    <property type="component" value="Unassembled WGS sequence"/>
</dbReference>
<dbReference type="Pfam" id="PF01743">
    <property type="entry name" value="PolyA_pol"/>
    <property type="match status" value="1"/>
</dbReference>
<dbReference type="Gene3D" id="3.30.460.10">
    <property type="entry name" value="Beta Polymerase, domain 2"/>
    <property type="match status" value="1"/>
</dbReference>
<comment type="subunit">
    <text evidence="11">Homodimer.</text>
</comment>
<dbReference type="OrthoDB" id="9805698at2"/>
<evidence type="ECO:0000256" key="10">
    <source>
        <dbReference type="ARBA" id="ARBA00022884"/>
    </source>
</evidence>
<dbReference type="Pfam" id="PF13735">
    <property type="entry name" value="tRNA_NucTran2_2"/>
    <property type="match status" value="1"/>
</dbReference>
<feature type="binding site" evidence="11">
    <location>
        <position position="27"/>
    </location>
    <ligand>
        <name>ATP</name>
        <dbReference type="ChEBI" id="CHEBI:30616"/>
    </ligand>
</feature>
<dbReference type="GO" id="GO:0001680">
    <property type="term" value="P:tRNA 3'-terminal CCA addition"/>
    <property type="evidence" value="ECO:0007669"/>
    <property type="project" value="UniProtKB-UniRule"/>
</dbReference>
<dbReference type="EMBL" id="LNQN01000001">
    <property type="protein sequence ID" value="KSU85559.1"/>
    <property type="molecule type" value="Genomic_DNA"/>
</dbReference>
<comment type="miscellaneous">
    <text evidence="11">A single active site specifically recognizes both ATP and CTP and is responsible for their addition.</text>
</comment>
<evidence type="ECO:0000259" key="14">
    <source>
        <dbReference type="Pfam" id="PF13735"/>
    </source>
</evidence>
<evidence type="ECO:0000313" key="16">
    <source>
        <dbReference type="Proteomes" id="UP000054099"/>
    </source>
</evidence>
<comment type="caution">
    <text evidence="15">The sequence shown here is derived from an EMBL/GenBank/DDBJ whole genome shotgun (WGS) entry which is preliminary data.</text>
</comment>
<proteinExistence type="inferred from homology"/>
<keyword evidence="7 11" id="KW-0692">RNA repair</keyword>
<keyword evidence="2 11" id="KW-0808">Transferase</keyword>
<keyword evidence="9 11" id="KW-0460">Magnesium</keyword>
<comment type="cofactor">
    <cofactor evidence="1 11">
        <name>Mg(2+)</name>
        <dbReference type="ChEBI" id="CHEBI:18420"/>
    </cofactor>
</comment>
<organism evidence="15 16">
    <name type="scientific">Fictibacillus enclensis</name>
    <dbReference type="NCBI Taxonomy" id="1017270"/>
    <lineage>
        <taxon>Bacteria</taxon>
        <taxon>Bacillati</taxon>
        <taxon>Bacillota</taxon>
        <taxon>Bacilli</taxon>
        <taxon>Bacillales</taxon>
        <taxon>Fictibacillaceae</taxon>
        <taxon>Fictibacillus</taxon>
    </lineage>
</organism>
<dbReference type="AlphaFoldDB" id="A0A0V8JEQ2"/>
<dbReference type="GO" id="GO:0005524">
    <property type="term" value="F:ATP binding"/>
    <property type="evidence" value="ECO:0007669"/>
    <property type="project" value="UniProtKB-UniRule"/>
</dbReference>
<evidence type="ECO:0000259" key="12">
    <source>
        <dbReference type="Pfam" id="PF01743"/>
    </source>
</evidence>
<accession>A0A0V8JEQ2</accession>
<evidence type="ECO:0000256" key="1">
    <source>
        <dbReference type="ARBA" id="ARBA00001946"/>
    </source>
</evidence>
<feature type="binding site" evidence="11">
    <location>
        <position position="30"/>
    </location>
    <ligand>
        <name>ATP</name>
        <dbReference type="ChEBI" id="CHEBI:30616"/>
    </ligand>
</feature>
<feature type="binding site" evidence="11">
    <location>
        <position position="42"/>
    </location>
    <ligand>
        <name>Mg(2+)</name>
        <dbReference type="ChEBI" id="CHEBI:18420"/>
    </ligand>
</feature>
<dbReference type="GO" id="GO:0160016">
    <property type="term" value="F:CCACCA tRNA nucleotidyltransferase activity"/>
    <property type="evidence" value="ECO:0007669"/>
    <property type="project" value="RHEA"/>
</dbReference>
<feature type="binding site" evidence="11">
    <location>
        <position position="160"/>
    </location>
    <ligand>
        <name>CTP</name>
        <dbReference type="ChEBI" id="CHEBI:37563"/>
    </ligand>
</feature>
<feature type="binding site" evidence="11">
    <location>
        <position position="163"/>
    </location>
    <ligand>
        <name>CTP</name>
        <dbReference type="ChEBI" id="CHEBI:37563"/>
    </ligand>
</feature>
<evidence type="ECO:0000256" key="6">
    <source>
        <dbReference type="ARBA" id="ARBA00022741"/>
    </source>
</evidence>
<keyword evidence="8 11" id="KW-0067">ATP-binding</keyword>
<feature type="binding site" evidence="11">
    <location>
        <position position="160"/>
    </location>
    <ligand>
        <name>ATP</name>
        <dbReference type="ChEBI" id="CHEBI:30616"/>
    </ligand>
</feature>
<feature type="binding site" evidence="11">
    <location>
        <position position="111"/>
    </location>
    <ligand>
        <name>CTP</name>
        <dbReference type="ChEBI" id="CHEBI:37563"/>
    </ligand>
</feature>
<dbReference type="SUPFAM" id="SSF81301">
    <property type="entry name" value="Nucleotidyltransferase"/>
    <property type="match status" value="1"/>
</dbReference>
<evidence type="ECO:0000256" key="8">
    <source>
        <dbReference type="ARBA" id="ARBA00022840"/>
    </source>
</evidence>
<feature type="binding site" evidence="11">
    <location>
        <position position="30"/>
    </location>
    <ligand>
        <name>CTP</name>
        <dbReference type="ChEBI" id="CHEBI:37563"/>
    </ligand>
</feature>
<gene>
    <name evidence="11" type="primary">cca</name>
    <name evidence="15" type="ORF">AS030_08705</name>
</gene>
<keyword evidence="10 11" id="KW-0694">RNA-binding</keyword>
<dbReference type="PROSITE" id="PS51257">
    <property type="entry name" value="PROKAR_LIPOPROTEIN"/>
    <property type="match status" value="1"/>
</dbReference>
<dbReference type="InterPro" id="IPR032828">
    <property type="entry name" value="PolyA_RNA-bd"/>
</dbReference>
<dbReference type="InterPro" id="IPR050264">
    <property type="entry name" value="Bact_CCA-adding_enz_type3_sf"/>
</dbReference>
<sequence length="395" mass="45331">MKDLFEGAQYIMDRLEEAGFQAYMVGGCIRDLLLDRKMGDIDIATSALPVEVSSLFPKTIPVGIEHGTVIVRHGAVSYEVTTFRKEGKYVDRRHPSSVEYIDSLEEDLARRDFTINAMAMDRFGTIYDPFGGRQDLQNQLIKTVGNPVKRFLEDPLRIMRALRFWSVIGFSLETQTKMACVSLSKELREIAVERLAVEFTKLLRGMDAPICLAFIFEEGFSSSLPELERYKDRADSLSSFGWTGLEKDEERWAALLFLLGASDLTGFLKAWKRSNALIREVGLLFRFLDKDVRKPVYLYELGEERAVSCLRIRNLLQGKKANEELSKLQESYRRLPIHSRKQLAVNGRDIVKSFEREKGPWIQEILGEIEKGVVEKTVQNNKEEILSWVRSWKGK</sequence>
<reference evidence="15 16" key="1">
    <citation type="journal article" date="2014" name="Antonie Van Leeuwenhoek">
        <title>Fictibacillus enclensis sp. nov., isolated from marine sediment.</title>
        <authorList>
            <person name="Dastager S.G."/>
            <person name="Mawlankar R."/>
            <person name="Srinivasan K."/>
            <person name="Tang S.K."/>
            <person name="Lee J.C."/>
            <person name="Ramana V.V."/>
            <person name="Shouche Y.S."/>
        </authorList>
    </citation>
    <scope>NUCLEOTIDE SEQUENCE [LARGE SCALE GENOMIC DNA]</scope>
    <source>
        <strain evidence="15 16">NIO-1003</strain>
    </source>
</reference>
<dbReference type="Gene3D" id="1.20.58.560">
    <property type="match status" value="1"/>
</dbReference>
<dbReference type="InterPro" id="IPR043519">
    <property type="entry name" value="NT_sf"/>
</dbReference>
<evidence type="ECO:0000256" key="11">
    <source>
        <dbReference type="HAMAP-Rule" id="MF_01263"/>
    </source>
</evidence>
<dbReference type="HAMAP" id="MF_01263">
    <property type="entry name" value="CCA_bact_type3"/>
    <property type="match status" value="1"/>
</dbReference>
<comment type="similarity">
    <text evidence="11">Belongs to the tRNA nucleotidyltransferase/poly(A) polymerase family. Bacterial CCA-adding enzyme type 3 subfamily.</text>
</comment>
<dbReference type="InterPro" id="IPR002646">
    <property type="entry name" value="PolA_pol_head_dom"/>
</dbReference>
<comment type="function">
    <text evidence="11">Catalyzes the addition and repair of the essential 3'-terminal CCA sequence in tRNAs without using a nucleic acid template. Adds these three nucleotides in the order of C, C, and A to the tRNA nucleotide-73, using CTP and ATP as substrates and producing inorganic pyrophosphate. tRNA 3'-terminal CCA addition is required both for tRNA processing and repair. Also involved in tRNA surveillance by mediating tandem CCA addition to generate a CCACCA at the 3' terminus of unstable tRNAs. While stable tRNAs receive only 3'-terminal CCA, unstable tRNAs are marked with CCACCA and rapidly degraded.</text>
</comment>
<feature type="binding site" evidence="11">
    <location>
        <position position="27"/>
    </location>
    <ligand>
        <name>CTP</name>
        <dbReference type="ChEBI" id="CHEBI:37563"/>
    </ligand>
</feature>
<evidence type="ECO:0000313" key="15">
    <source>
        <dbReference type="EMBL" id="KSU85559.1"/>
    </source>
</evidence>
<dbReference type="InterPro" id="IPR032810">
    <property type="entry name" value="CCA-adding_enz_C"/>
</dbReference>
<keyword evidence="3 11" id="KW-0819">tRNA processing</keyword>
<evidence type="ECO:0000256" key="2">
    <source>
        <dbReference type="ARBA" id="ARBA00022679"/>
    </source>
</evidence>
<dbReference type="GO" id="GO:0004810">
    <property type="term" value="F:CCA tRNA nucleotidyltransferase activity"/>
    <property type="evidence" value="ECO:0007669"/>
    <property type="project" value="UniProtKB-UniRule"/>
</dbReference>
<evidence type="ECO:0000256" key="4">
    <source>
        <dbReference type="ARBA" id="ARBA00022695"/>
    </source>
</evidence>
<dbReference type="GO" id="GO:0000049">
    <property type="term" value="F:tRNA binding"/>
    <property type="evidence" value="ECO:0007669"/>
    <property type="project" value="UniProtKB-UniRule"/>
</dbReference>
<dbReference type="SUPFAM" id="SSF81891">
    <property type="entry name" value="Poly A polymerase C-terminal region-like"/>
    <property type="match status" value="1"/>
</dbReference>
<evidence type="ECO:0000256" key="9">
    <source>
        <dbReference type="ARBA" id="ARBA00022842"/>
    </source>
</evidence>
<dbReference type="InterPro" id="IPR023068">
    <property type="entry name" value="CCA-adding_enz_firmicutes"/>
</dbReference>
<comment type="catalytic activity">
    <reaction evidence="11">
        <text>a tRNA with a 3' CCA end + 2 CTP + ATP = a tRNA with a 3' CCACCA end + 3 diphosphate</text>
        <dbReference type="Rhea" id="RHEA:76235"/>
        <dbReference type="Rhea" id="RHEA-COMP:10468"/>
        <dbReference type="Rhea" id="RHEA-COMP:18655"/>
        <dbReference type="ChEBI" id="CHEBI:30616"/>
        <dbReference type="ChEBI" id="CHEBI:33019"/>
        <dbReference type="ChEBI" id="CHEBI:37563"/>
        <dbReference type="ChEBI" id="CHEBI:83071"/>
        <dbReference type="ChEBI" id="CHEBI:195187"/>
    </reaction>
</comment>
<keyword evidence="4 11" id="KW-0548">Nucleotidyltransferase</keyword>
<feature type="domain" description="Poly A polymerase head" evidence="12">
    <location>
        <begin position="22"/>
        <end position="141"/>
    </location>
</feature>
<dbReference type="Gene3D" id="1.10.110.30">
    <property type="match status" value="1"/>
</dbReference>
<feature type="binding site" evidence="11">
    <location>
        <position position="157"/>
    </location>
    <ligand>
        <name>ATP</name>
        <dbReference type="ChEBI" id="CHEBI:30616"/>
    </ligand>
</feature>
<dbReference type="RefSeq" id="WP_061970609.1">
    <property type="nucleotide sequence ID" value="NZ_FMAV01000001.1"/>
</dbReference>
<feature type="domain" description="CCA-adding enzyme C-terminal" evidence="14">
    <location>
        <begin position="245"/>
        <end position="389"/>
    </location>
</feature>
<evidence type="ECO:0000259" key="13">
    <source>
        <dbReference type="Pfam" id="PF12627"/>
    </source>
</evidence>
<dbReference type="GO" id="GO:0042245">
    <property type="term" value="P:RNA repair"/>
    <property type="evidence" value="ECO:0007669"/>
    <property type="project" value="UniProtKB-KW"/>
</dbReference>
<evidence type="ECO:0000256" key="5">
    <source>
        <dbReference type="ARBA" id="ARBA00022723"/>
    </source>
</evidence>
<dbReference type="GO" id="GO:0000287">
    <property type="term" value="F:magnesium ion binding"/>
    <property type="evidence" value="ECO:0007669"/>
    <property type="project" value="UniProtKB-UniRule"/>
</dbReference>
<feature type="binding site" evidence="11">
    <location>
        <position position="154"/>
    </location>
    <ligand>
        <name>ATP</name>
        <dbReference type="ChEBI" id="CHEBI:30616"/>
    </ligand>
</feature>
<comment type="catalytic activity">
    <reaction evidence="11">
        <text>a tRNA precursor + 2 CTP + ATP = a tRNA with a 3' CCA end + 3 diphosphate</text>
        <dbReference type="Rhea" id="RHEA:14433"/>
        <dbReference type="Rhea" id="RHEA-COMP:10465"/>
        <dbReference type="Rhea" id="RHEA-COMP:10468"/>
        <dbReference type="ChEBI" id="CHEBI:30616"/>
        <dbReference type="ChEBI" id="CHEBI:33019"/>
        <dbReference type="ChEBI" id="CHEBI:37563"/>
        <dbReference type="ChEBI" id="CHEBI:74896"/>
        <dbReference type="ChEBI" id="CHEBI:83071"/>
        <dbReference type="EC" id="2.7.7.72"/>
    </reaction>
</comment>